<sequence length="217" mass="23733">MPQLELKPIEVLFLWRLAATGGEAWNKEVKPALEAPARKRLEAARLVEAVKRKPPGGRAAALALSLTDEGWEWLGTHLDADLNTRTPAGVEVFRLFLLGLKRYLDRSDVSLGDLLAPAPAPAPALDGEVAALATRAYYAASGGRPNVRVRLAELRRALPAVPRAALDRALLDLQTRGEATLYRLDDPREIRPEDRDAVFHTPSGEERHVVYLGGRGS</sequence>
<organism evidence="1 2">
    <name type="scientific">Paludisphaera mucosa</name>
    <dbReference type="NCBI Taxonomy" id="3030827"/>
    <lineage>
        <taxon>Bacteria</taxon>
        <taxon>Pseudomonadati</taxon>
        <taxon>Planctomycetota</taxon>
        <taxon>Planctomycetia</taxon>
        <taxon>Isosphaerales</taxon>
        <taxon>Isosphaeraceae</taxon>
        <taxon>Paludisphaera</taxon>
    </lineage>
</organism>
<name>A0ABT6FJ81_9BACT</name>
<accession>A0ABT6FJ81</accession>
<dbReference type="Proteomes" id="UP001216907">
    <property type="component" value="Unassembled WGS sequence"/>
</dbReference>
<evidence type="ECO:0008006" key="3">
    <source>
        <dbReference type="Google" id="ProtNLM"/>
    </source>
</evidence>
<comment type="caution">
    <text evidence="1">The sequence shown here is derived from an EMBL/GenBank/DDBJ whole genome shotgun (WGS) entry which is preliminary data.</text>
</comment>
<dbReference type="RefSeq" id="WP_277863884.1">
    <property type="nucleotide sequence ID" value="NZ_JARRAG010000002.1"/>
</dbReference>
<proteinExistence type="predicted"/>
<keyword evidence="2" id="KW-1185">Reference proteome</keyword>
<dbReference type="EMBL" id="JARRAG010000002">
    <property type="protein sequence ID" value="MDG3007610.1"/>
    <property type="molecule type" value="Genomic_DNA"/>
</dbReference>
<evidence type="ECO:0000313" key="1">
    <source>
        <dbReference type="EMBL" id="MDG3007610.1"/>
    </source>
</evidence>
<reference evidence="1 2" key="1">
    <citation type="submission" date="2023-03" db="EMBL/GenBank/DDBJ databases">
        <title>Paludisphaera mucosa sp. nov. a novel planctomycete from northern fen.</title>
        <authorList>
            <person name="Ivanova A."/>
        </authorList>
    </citation>
    <scope>NUCLEOTIDE SEQUENCE [LARGE SCALE GENOMIC DNA]</scope>
    <source>
        <strain evidence="1 2">Pla2</strain>
    </source>
</reference>
<gene>
    <name evidence="1" type="ORF">PZE19_27925</name>
</gene>
<protein>
    <recommendedName>
        <fullName evidence="3">HTH marR-type domain-containing protein</fullName>
    </recommendedName>
</protein>
<evidence type="ECO:0000313" key="2">
    <source>
        <dbReference type="Proteomes" id="UP001216907"/>
    </source>
</evidence>